<gene>
    <name evidence="1" type="ORF">METZ01_LOCUS441276</name>
</gene>
<sequence>MYLIFLINLFGTLLSITNRHFLKLIELSLKIFERFLIILDPIITL</sequence>
<accession>A0A382YYT2</accession>
<organism evidence="1">
    <name type="scientific">marine metagenome</name>
    <dbReference type="NCBI Taxonomy" id="408172"/>
    <lineage>
        <taxon>unclassified sequences</taxon>
        <taxon>metagenomes</taxon>
        <taxon>ecological metagenomes</taxon>
    </lineage>
</organism>
<reference evidence="1" key="1">
    <citation type="submission" date="2018-05" db="EMBL/GenBank/DDBJ databases">
        <authorList>
            <person name="Lanie J.A."/>
            <person name="Ng W.-L."/>
            <person name="Kazmierczak K.M."/>
            <person name="Andrzejewski T.M."/>
            <person name="Davidsen T.M."/>
            <person name="Wayne K.J."/>
            <person name="Tettelin H."/>
            <person name="Glass J.I."/>
            <person name="Rusch D."/>
            <person name="Podicherti R."/>
            <person name="Tsui H.-C.T."/>
            <person name="Winkler M.E."/>
        </authorList>
    </citation>
    <scope>NUCLEOTIDE SEQUENCE</scope>
</reference>
<dbReference type="EMBL" id="UINC01179639">
    <property type="protein sequence ID" value="SVD88422.1"/>
    <property type="molecule type" value="Genomic_DNA"/>
</dbReference>
<name>A0A382YYT2_9ZZZZ</name>
<dbReference type="AlphaFoldDB" id="A0A382YYT2"/>
<protein>
    <submittedName>
        <fullName evidence="1">Uncharacterized protein</fullName>
    </submittedName>
</protein>
<proteinExistence type="predicted"/>
<evidence type="ECO:0000313" key="1">
    <source>
        <dbReference type="EMBL" id="SVD88422.1"/>
    </source>
</evidence>